<evidence type="ECO:0000313" key="10">
    <source>
        <dbReference type="Proteomes" id="UP001320148"/>
    </source>
</evidence>
<dbReference type="InterPro" id="IPR051906">
    <property type="entry name" value="TolC-like"/>
</dbReference>
<comment type="subcellular location">
    <subcellularLocation>
        <location evidence="1">Cell outer membrane</location>
    </subcellularLocation>
</comment>
<proteinExistence type="inferred from homology"/>
<name>A0ABN6EYV0_9BACT</name>
<dbReference type="PANTHER" id="PTHR30026:SF20">
    <property type="entry name" value="OUTER MEMBRANE PROTEIN TOLC"/>
    <property type="match status" value="1"/>
</dbReference>
<keyword evidence="4" id="KW-1134">Transmembrane beta strand</keyword>
<keyword evidence="6" id="KW-0472">Membrane</keyword>
<keyword evidence="3" id="KW-0813">Transport</keyword>
<sequence length="785" mass="85172">MKQNILVGLMLLALCIIPQFGWAAPRQNLTLGLVADETGGEMAEFLAMVHREINSLAGARYTFTLGGTKGGAIHWNAEEALALYQKLAADPEVDLIVSLGVVSSSVITKAGPYPKPVVAVGIIDPALQGVKKGDGNRSGVKNLTYIHFNRSILRDLTLFHKLVPFKDVGIVFDPAVTDVMKEKKGALAKAHNGKSGYRVVSSSKGVNEILEELSGVDAVYIGYMGAQEETGRPALVKVLNEMKIPTFGSSVRDVRQGMLAAAAPEGTTARMARRVALNIDGWVGGDKLSELPVNLDFKEALTVNMDTARLIGFSPSFDILSQAELLGDLQPPGVYYTLPDAVNLALVSNHDLRINTFDVKQAEEAVRKAGTSFLPDVKLVGSQVFVDEDVAATSANTQAERTTSGKAVVEQLLYSDEAFGVISSQKELLEAERHTREALVLDTVYNTTVAFTDLLKARTEETIQMENVALLKKNLSIAKQREAAGATGPGDAFSWESRLATGRAALSTARAAVNASSRNLNLIMGVPMDQETRALDTGLDAFMDASYLSSAKGQVTNPEGFEVYLRFLVDEAVKNAPELASIDRNIAAIQRRVTVLNRKNWVPTVSASGSWNRDFDRGGIGSEDSPSYHEESWNAGVNVTWPLFAKGENRVELAQERLALKQLEERKRKSVKSIELSVRVALLETITRYVNREQAVRSDEYAKKSLEIIADSYAKGRASLTDLVEAQNSSLNAGLAATNAIYEQVTALLQLERAVGEMSLVSDPSELEDFTRRAHALFAQVPETN</sequence>
<evidence type="ECO:0000256" key="2">
    <source>
        <dbReference type="ARBA" id="ARBA00007613"/>
    </source>
</evidence>
<dbReference type="InterPro" id="IPR003423">
    <property type="entry name" value="OMP_efflux"/>
</dbReference>
<evidence type="ECO:0000256" key="1">
    <source>
        <dbReference type="ARBA" id="ARBA00004442"/>
    </source>
</evidence>
<keyword evidence="8" id="KW-0175">Coiled coil</keyword>
<feature type="coiled-coil region" evidence="8">
    <location>
        <begin position="646"/>
        <end position="673"/>
    </location>
</feature>
<keyword evidence="7" id="KW-0998">Cell outer membrane</keyword>
<evidence type="ECO:0000256" key="8">
    <source>
        <dbReference type="SAM" id="Coils"/>
    </source>
</evidence>
<evidence type="ECO:0000256" key="6">
    <source>
        <dbReference type="ARBA" id="ARBA00023136"/>
    </source>
</evidence>
<evidence type="ECO:0000313" key="9">
    <source>
        <dbReference type="EMBL" id="BCS94416.1"/>
    </source>
</evidence>
<evidence type="ECO:0000256" key="3">
    <source>
        <dbReference type="ARBA" id="ARBA00022448"/>
    </source>
</evidence>
<gene>
    <name evidence="9" type="ORF">DSLASN_00480</name>
</gene>
<dbReference type="SUPFAM" id="SSF56954">
    <property type="entry name" value="Outer membrane efflux proteins (OEP)"/>
    <property type="match status" value="1"/>
</dbReference>
<evidence type="ECO:0000256" key="7">
    <source>
        <dbReference type="ARBA" id="ARBA00023237"/>
    </source>
</evidence>
<dbReference type="Proteomes" id="UP001320148">
    <property type="component" value="Chromosome"/>
</dbReference>
<dbReference type="Pfam" id="PF04392">
    <property type="entry name" value="ABC_sub_bind"/>
    <property type="match status" value="1"/>
</dbReference>
<dbReference type="Gene3D" id="3.40.50.2300">
    <property type="match status" value="2"/>
</dbReference>
<dbReference type="InterPro" id="IPR007487">
    <property type="entry name" value="ABC_transpt-TYRBP-like"/>
</dbReference>
<dbReference type="RefSeq" id="WP_236890733.1">
    <property type="nucleotide sequence ID" value="NZ_AP024488.1"/>
</dbReference>
<dbReference type="Gene3D" id="1.20.1600.10">
    <property type="entry name" value="Outer membrane efflux proteins (OEP)"/>
    <property type="match status" value="1"/>
</dbReference>
<dbReference type="PANTHER" id="PTHR30026">
    <property type="entry name" value="OUTER MEMBRANE PROTEIN TOLC"/>
    <property type="match status" value="1"/>
</dbReference>
<keyword evidence="10" id="KW-1185">Reference proteome</keyword>
<dbReference type="EMBL" id="AP024488">
    <property type="protein sequence ID" value="BCS94416.1"/>
    <property type="molecule type" value="Genomic_DNA"/>
</dbReference>
<dbReference type="Pfam" id="PF02321">
    <property type="entry name" value="OEP"/>
    <property type="match status" value="1"/>
</dbReference>
<evidence type="ECO:0000256" key="4">
    <source>
        <dbReference type="ARBA" id="ARBA00022452"/>
    </source>
</evidence>
<evidence type="ECO:0000256" key="5">
    <source>
        <dbReference type="ARBA" id="ARBA00022692"/>
    </source>
</evidence>
<accession>A0ABN6EYV0</accession>
<keyword evidence="5" id="KW-0812">Transmembrane</keyword>
<organism evidence="9 10">
    <name type="scientific">Desulfoluna limicola</name>
    <dbReference type="NCBI Taxonomy" id="2810562"/>
    <lineage>
        <taxon>Bacteria</taxon>
        <taxon>Pseudomonadati</taxon>
        <taxon>Thermodesulfobacteriota</taxon>
        <taxon>Desulfobacteria</taxon>
        <taxon>Desulfobacterales</taxon>
        <taxon>Desulfolunaceae</taxon>
        <taxon>Desulfoluna</taxon>
    </lineage>
</organism>
<reference evidence="9 10" key="1">
    <citation type="submission" date="2021-02" db="EMBL/GenBank/DDBJ databases">
        <title>Complete genome of Desulfoluna sp. strain ASN36.</title>
        <authorList>
            <person name="Takahashi A."/>
            <person name="Kojima H."/>
            <person name="Fukui M."/>
        </authorList>
    </citation>
    <scope>NUCLEOTIDE SEQUENCE [LARGE SCALE GENOMIC DNA]</scope>
    <source>
        <strain evidence="9 10">ASN36</strain>
    </source>
</reference>
<comment type="similarity">
    <text evidence="2">Belongs to the outer membrane factor (OMF) (TC 1.B.17) family.</text>
</comment>
<protein>
    <submittedName>
        <fullName evidence="9">Cation efflux system protein</fullName>
    </submittedName>
</protein>